<evidence type="ECO:0000256" key="3">
    <source>
        <dbReference type="ARBA" id="ARBA00022898"/>
    </source>
</evidence>
<dbReference type="InterPro" id="IPR015422">
    <property type="entry name" value="PyrdxlP-dep_Trfase_small"/>
</dbReference>
<dbReference type="Gene3D" id="3.40.640.10">
    <property type="entry name" value="Type I PLP-dependent aspartate aminotransferase-like (Major domain)"/>
    <property type="match status" value="1"/>
</dbReference>
<proteinExistence type="inferred from homology"/>
<dbReference type="PANTHER" id="PTHR43094:SF1">
    <property type="entry name" value="AMINOTRANSFERASE CLASS-III"/>
    <property type="match status" value="1"/>
</dbReference>
<dbReference type="RefSeq" id="WP_206708820.1">
    <property type="nucleotide sequence ID" value="NZ_CP059066.1"/>
</dbReference>
<dbReference type="InterPro" id="IPR005814">
    <property type="entry name" value="Aminotrans_3"/>
</dbReference>
<dbReference type="InterPro" id="IPR015421">
    <property type="entry name" value="PyrdxlP-dep_Trfase_major"/>
</dbReference>
<dbReference type="GO" id="GO:0030170">
    <property type="term" value="F:pyridoxal phosphate binding"/>
    <property type="evidence" value="ECO:0007669"/>
    <property type="project" value="InterPro"/>
</dbReference>
<evidence type="ECO:0000313" key="5">
    <source>
        <dbReference type="EMBL" id="QSQ08614.1"/>
    </source>
</evidence>
<dbReference type="Gene3D" id="3.90.1150.10">
    <property type="entry name" value="Aspartate Aminotransferase, domain 1"/>
    <property type="match status" value="1"/>
</dbReference>
<dbReference type="CDD" id="cd00610">
    <property type="entry name" value="OAT_like"/>
    <property type="match status" value="1"/>
</dbReference>
<name>A0A8A0RLH9_9FIRM</name>
<dbReference type="FunFam" id="3.40.640.10:FF:000004">
    <property type="entry name" value="Acetylornithine aminotransferase"/>
    <property type="match status" value="1"/>
</dbReference>
<dbReference type="InterPro" id="IPR015424">
    <property type="entry name" value="PyrdxlP-dep_Trfase"/>
</dbReference>
<protein>
    <submittedName>
        <fullName evidence="5">Putrescine--pyruvate aminotransferase</fullName>
        <ecNumber evidence="5">2.6.1.113</ecNumber>
    </submittedName>
</protein>
<comment type="cofactor">
    <cofactor evidence="1">
        <name>pyridoxal 5'-phosphate</name>
        <dbReference type="ChEBI" id="CHEBI:597326"/>
    </cofactor>
</comment>
<gene>
    <name evidence="5" type="primary">spuC</name>
    <name evidence="5" type="ORF">H0A61_00947</name>
</gene>
<dbReference type="AlphaFoldDB" id="A0A8A0RLH9"/>
<dbReference type="GO" id="GO:0008483">
    <property type="term" value="F:transaminase activity"/>
    <property type="evidence" value="ECO:0007669"/>
    <property type="project" value="UniProtKB-KW"/>
</dbReference>
<dbReference type="InterPro" id="IPR049704">
    <property type="entry name" value="Aminotrans_3_PPA_site"/>
</dbReference>
<evidence type="ECO:0000256" key="4">
    <source>
        <dbReference type="RuleBase" id="RU003560"/>
    </source>
</evidence>
<evidence type="ECO:0000256" key="2">
    <source>
        <dbReference type="ARBA" id="ARBA00008954"/>
    </source>
</evidence>
<evidence type="ECO:0000256" key="1">
    <source>
        <dbReference type="ARBA" id="ARBA00001933"/>
    </source>
</evidence>
<dbReference type="KEGG" id="kme:H0A61_00947"/>
<keyword evidence="5" id="KW-0808">Transferase</keyword>
<dbReference type="Proteomes" id="UP000662904">
    <property type="component" value="Chromosome"/>
</dbReference>
<dbReference type="PANTHER" id="PTHR43094">
    <property type="entry name" value="AMINOTRANSFERASE"/>
    <property type="match status" value="1"/>
</dbReference>
<dbReference type="EC" id="2.6.1.113" evidence="5"/>
<keyword evidence="6" id="KW-1185">Reference proteome</keyword>
<keyword evidence="5" id="KW-0032">Aminotransferase</keyword>
<dbReference type="PROSITE" id="PS00600">
    <property type="entry name" value="AA_TRANSFER_CLASS_3"/>
    <property type="match status" value="1"/>
</dbReference>
<keyword evidence="3 4" id="KW-0663">Pyridoxal phosphate</keyword>
<accession>A0A8A0RLH9</accession>
<dbReference type="Pfam" id="PF00202">
    <property type="entry name" value="Aminotran_3"/>
    <property type="match status" value="1"/>
</dbReference>
<dbReference type="NCBIfam" id="NF005375">
    <property type="entry name" value="PRK06917.1"/>
    <property type="match status" value="1"/>
</dbReference>
<comment type="similarity">
    <text evidence="2 4">Belongs to the class-III pyridoxal-phosphate-dependent aminotransferase family.</text>
</comment>
<sequence length="442" mass="48891">MKDYTIHPSLKKKMPVVDYGKGVYLYDKEGKRYLDGCSGAMTASIGHAVPEVIQAMKEQAEKVCFAYRFQFTSEPAQKLSAAIAEMAPGSLNWSFYSNSGSEATELAFKMARKYWLSRGEDTKYWIISRQTSYHGITLGALSMSGNIRRRMRYEPILHKFPMLQPPYCAHCVFKKTYPECDVYCARQLEDIILQLTPKYVSAFIFEPMIGASGAAIYPPPEYNKIIREICDKYDVLMIADEVITGFGRTGRNFGVEHWGVEPDIICFGKGVSGGYVPLSGITVSDKVYNTLKEGLGTFAAGHTLSGNPLATAVGYSVVKYIKDNNLVEASRVKGEFLLAEFKKLKEKHPLMGEVRGKGLMLGIDFINPKTGTFFDAKAGVTEKVVNYSFANGLIVYASKGAINGALGDAILVTPPLVINEEEMKELVGILDKVIGEVEKELL</sequence>
<dbReference type="PIRSF" id="PIRSF000521">
    <property type="entry name" value="Transaminase_4ab_Lys_Orn"/>
    <property type="match status" value="1"/>
</dbReference>
<reference evidence="5" key="1">
    <citation type="submission" date="2020-07" db="EMBL/GenBank/DDBJ databases">
        <title>Koleobacter methoxysyntrophicus gen. nov., sp. nov., a novel anaerobic bacterium isolated from deep subsurface oil field and proposal of Koleobacterales ord. nov. in the phylum Firmicutes.</title>
        <authorList>
            <person name="Sakamoto S."/>
            <person name="Tamaki H."/>
        </authorList>
    </citation>
    <scope>NUCLEOTIDE SEQUENCE</scope>
    <source>
        <strain evidence="5">NRmbB1</strain>
    </source>
</reference>
<organism evidence="5 6">
    <name type="scientific">Koleobacter methoxysyntrophicus</name>
    <dbReference type="NCBI Taxonomy" id="2751313"/>
    <lineage>
        <taxon>Bacteria</taxon>
        <taxon>Bacillati</taxon>
        <taxon>Bacillota</taxon>
        <taxon>Clostridia</taxon>
        <taxon>Koleobacterales</taxon>
        <taxon>Koleobacteraceae</taxon>
        <taxon>Koleobacter</taxon>
    </lineage>
</organism>
<evidence type="ECO:0000313" key="6">
    <source>
        <dbReference type="Proteomes" id="UP000662904"/>
    </source>
</evidence>
<dbReference type="SUPFAM" id="SSF53383">
    <property type="entry name" value="PLP-dependent transferases"/>
    <property type="match status" value="1"/>
</dbReference>
<dbReference type="EMBL" id="CP059066">
    <property type="protein sequence ID" value="QSQ08614.1"/>
    <property type="molecule type" value="Genomic_DNA"/>
</dbReference>